<accession>A0ABX7M4F2</accession>
<dbReference type="Proteomes" id="UP000663570">
    <property type="component" value="Chromosome"/>
</dbReference>
<evidence type="ECO:0000313" key="1">
    <source>
        <dbReference type="EMBL" id="QSI75589.1"/>
    </source>
</evidence>
<gene>
    <name evidence="1" type="ORF">JY500_13925</name>
</gene>
<protein>
    <recommendedName>
        <fullName evidence="3">Type II secretion system protein GspC N-terminal domain-containing protein</fullName>
    </recommendedName>
</protein>
<dbReference type="RefSeq" id="WP_206253280.1">
    <property type="nucleotide sequence ID" value="NZ_CP071060.1"/>
</dbReference>
<evidence type="ECO:0008006" key="3">
    <source>
        <dbReference type="Google" id="ProtNLM"/>
    </source>
</evidence>
<organism evidence="1 2">
    <name type="scientific">Niveibacterium microcysteis</name>
    <dbReference type="NCBI Taxonomy" id="2811415"/>
    <lineage>
        <taxon>Bacteria</taxon>
        <taxon>Pseudomonadati</taxon>
        <taxon>Pseudomonadota</taxon>
        <taxon>Betaproteobacteria</taxon>
        <taxon>Rhodocyclales</taxon>
        <taxon>Rhodocyclaceae</taxon>
        <taxon>Niveibacterium</taxon>
    </lineage>
</organism>
<reference evidence="1 2" key="1">
    <citation type="submission" date="2021-02" db="EMBL/GenBank/DDBJ databases">
        <title>Niveibacterium changnyeongensis HC41.</title>
        <authorList>
            <person name="Kang M."/>
        </authorList>
    </citation>
    <scope>NUCLEOTIDE SEQUENCE [LARGE SCALE GENOMIC DNA]</scope>
    <source>
        <strain evidence="1 2">HC41</strain>
    </source>
</reference>
<proteinExistence type="predicted"/>
<sequence length="150" mass="16547">MIRRLAMLLAFLWLLVALAYWLAGPRAPLAASSHLAADDWQLVQPEFPDVNIAWDDLKSRFIWGAPPPPPGVANAGKVEEPPLTPPDWRILAAVNSGADRFVVVQVGKQPPVNVAAGEKLPDGSKLERIEADRLYLVVNGKKRILRIYPE</sequence>
<name>A0ABX7M4F2_9RHOO</name>
<dbReference type="EMBL" id="CP071060">
    <property type="protein sequence ID" value="QSI75589.1"/>
    <property type="molecule type" value="Genomic_DNA"/>
</dbReference>
<evidence type="ECO:0000313" key="2">
    <source>
        <dbReference type="Proteomes" id="UP000663570"/>
    </source>
</evidence>
<keyword evidence="2" id="KW-1185">Reference proteome</keyword>